<name>A0A537L8T4_9BACT</name>
<gene>
    <name evidence="8" type="ORF">E6G99_10500</name>
</gene>
<dbReference type="AlphaFoldDB" id="A0A537L8T4"/>
<evidence type="ECO:0000256" key="3">
    <source>
        <dbReference type="ARBA" id="ARBA00022692"/>
    </source>
</evidence>
<feature type="transmembrane region" description="Helical" evidence="6">
    <location>
        <begin position="34"/>
        <end position="57"/>
    </location>
</feature>
<reference evidence="8 9" key="1">
    <citation type="journal article" date="2019" name="Nat. Microbiol.">
        <title>Mediterranean grassland soil C-N compound turnover is dependent on rainfall and depth, and is mediated by genomically divergent microorganisms.</title>
        <authorList>
            <person name="Diamond S."/>
            <person name="Andeer P.F."/>
            <person name="Li Z."/>
            <person name="Crits-Christoph A."/>
            <person name="Burstein D."/>
            <person name="Anantharaman K."/>
            <person name="Lane K.R."/>
            <person name="Thomas B.C."/>
            <person name="Pan C."/>
            <person name="Northen T.R."/>
            <person name="Banfield J.F."/>
        </authorList>
    </citation>
    <scope>NUCLEOTIDE SEQUENCE [LARGE SCALE GENOMIC DNA]</scope>
    <source>
        <strain evidence="8">NP_2</strain>
    </source>
</reference>
<keyword evidence="5 6" id="KW-0472">Membrane</keyword>
<dbReference type="PANTHER" id="PTHR33885">
    <property type="entry name" value="PHAGE SHOCK PROTEIN C"/>
    <property type="match status" value="1"/>
</dbReference>
<keyword evidence="3 6" id="KW-0812">Transmembrane</keyword>
<organism evidence="8 9">
    <name type="scientific">Candidatus Segetimicrobium genomatis</name>
    <dbReference type="NCBI Taxonomy" id="2569760"/>
    <lineage>
        <taxon>Bacteria</taxon>
        <taxon>Bacillati</taxon>
        <taxon>Candidatus Sysuimicrobiota</taxon>
        <taxon>Candidatus Sysuimicrobiia</taxon>
        <taxon>Candidatus Sysuimicrobiales</taxon>
        <taxon>Candidatus Segetimicrobiaceae</taxon>
        <taxon>Candidatus Segetimicrobium</taxon>
    </lineage>
</organism>
<feature type="domain" description="Phage shock protein PspC N-terminal" evidence="7">
    <location>
        <begin position="3"/>
        <end position="60"/>
    </location>
</feature>
<comment type="caution">
    <text evidence="8">The sequence shown here is derived from an EMBL/GenBank/DDBJ whole genome shotgun (WGS) entry which is preliminary data.</text>
</comment>
<dbReference type="InterPro" id="IPR052027">
    <property type="entry name" value="PspC"/>
</dbReference>
<evidence type="ECO:0000256" key="2">
    <source>
        <dbReference type="ARBA" id="ARBA00022475"/>
    </source>
</evidence>
<evidence type="ECO:0000256" key="1">
    <source>
        <dbReference type="ARBA" id="ARBA00004162"/>
    </source>
</evidence>
<evidence type="ECO:0000256" key="4">
    <source>
        <dbReference type="ARBA" id="ARBA00022989"/>
    </source>
</evidence>
<dbReference type="PANTHER" id="PTHR33885:SF3">
    <property type="entry name" value="PHAGE SHOCK PROTEIN C"/>
    <property type="match status" value="1"/>
</dbReference>
<protein>
    <submittedName>
        <fullName evidence="8">PspC domain-containing protein</fullName>
    </submittedName>
</protein>
<evidence type="ECO:0000259" key="7">
    <source>
        <dbReference type="Pfam" id="PF04024"/>
    </source>
</evidence>
<evidence type="ECO:0000256" key="6">
    <source>
        <dbReference type="SAM" id="Phobius"/>
    </source>
</evidence>
<dbReference type="EMBL" id="VBAJ01000267">
    <property type="protein sequence ID" value="TMJ04390.1"/>
    <property type="molecule type" value="Genomic_DNA"/>
</dbReference>
<dbReference type="InterPro" id="IPR007168">
    <property type="entry name" value="Phageshock_PspC_N"/>
</dbReference>
<accession>A0A537L8T4</accession>
<dbReference type="Proteomes" id="UP000318661">
    <property type="component" value="Unassembled WGS sequence"/>
</dbReference>
<evidence type="ECO:0000313" key="8">
    <source>
        <dbReference type="EMBL" id="TMJ04390.1"/>
    </source>
</evidence>
<keyword evidence="4 6" id="KW-1133">Transmembrane helix</keyword>
<dbReference type="Pfam" id="PF04024">
    <property type="entry name" value="PspC"/>
    <property type="match status" value="1"/>
</dbReference>
<comment type="subcellular location">
    <subcellularLocation>
        <location evidence="1">Cell membrane</location>
        <topology evidence="1">Single-pass membrane protein</topology>
    </subcellularLocation>
</comment>
<feature type="transmembrane region" description="Helical" evidence="6">
    <location>
        <begin position="112"/>
        <end position="129"/>
    </location>
</feature>
<evidence type="ECO:0000256" key="5">
    <source>
        <dbReference type="ARBA" id="ARBA00023136"/>
    </source>
</evidence>
<keyword evidence="2" id="KW-1003">Cell membrane</keyword>
<dbReference type="GO" id="GO:0005886">
    <property type="term" value="C:plasma membrane"/>
    <property type="evidence" value="ECO:0007669"/>
    <property type="project" value="UniProtKB-SubCell"/>
</dbReference>
<proteinExistence type="predicted"/>
<sequence>MPKRLHRSRTERWIAGVCGGLSDYFNVDVMALRVGFALLTLWNGFGLVLYLLLVVLIPDEPLTEVVTEPGLPPPPEEGEPQRRARVLGSILVLGGAYLLIQQTRLFEVLLHQPWIGALLIMGGLIVLVMRPRRKP</sequence>
<evidence type="ECO:0000313" key="9">
    <source>
        <dbReference type="Proteomes" id="UP000318661"/>
    </source>
</evidence>